<sequence>MSPVSRLPARALAPRRHDEILRRLSAQGSVSVAELAEFFDISRETIRRDLKLLSDQGRLGIVHGGAARFEPSEPAMSLRSQENAGGKAAIGKAAAGLVRDGMVVFLDSGTTTLAVAQAMAGLHDLTICTASLKIALHLCHVPGMRVHMLGGEIDPGEEAASGIDTLDAMARFRVDIAFLGGGALSPGGEVTDFTRAGAEQRGRMIALAGKAYFVLDSGKFGKLTPLRVPNFERAAGVIVDASPEPALVQALSQKGPELIVATLM</sequence>
<dbReference type="InterPro" id="IPR037171">
    <property type="entry name" value="NagB/RpiA_transferase-like"/>
</dbReference>
<keyword evidence="1" id="KW-0805">Transcription regulation</keyword>
<evidence type="ECO:0000256" key="1">
    <source>
        <dbReference type="ARBA" id="ARBA00023015"/>
    </source>
</evidence>
<keyword evidence="3" id="KW-0804">Transcription</keyword>
<dbReference type="EMBL" id="CP033367">
    <property type="protein sequence ID" value="QKD05086.1"/>
    <property type="molecule type" value="Genomic_DNA"/>
</dbReference>
<dbReference type="PANTHER" id="PTHR30363">
    <property type="entry name" value="HTH-TYPE TRANSCRIPTIONAL REGULATOR SRLR-RELATED"/>
    <property type="match status" value="1"/>
</dbReference>
<dbReference type="AlphaFoldDB" id="A0A6M7WU40"/>
<dbReference type="GO" id="GO:0003700">
    <property type="term" value="F:DNA-binding transcription factor activity"/>
    <property type="evidence" value="ECO:0007669"/>
    <property type="project" value="InterPro"/>
</dbReference>
<evidence type="ECO:0000256" key="2">
    <source>
        <dbReference type="ARBA" id="ARBA00023125"/>
    </source>
</evidence>
<dbReference type="InterPro" id="IPR036388">
    <property type="entry name" value="WH-like_DNA-bd_sf"/>
</dbReference>
<dbReference type="InterPro" id="IPR018356">
    <property type="entry name" value="Tscrpt_reg_HTH_DeoR_CS"/>
</dbReference>
<dbReference type="InterPro" id="IPR050313">
    <property type="entry name" value="Carb_Metab_HTH_regulators"/>
</dbReference>
<feature type="domain" description="HTH deoR-type" evidence="4">
    <location>
        <begin position="13"/>
        <end position="68"/>
    </location>
</feature>
<dbReference type="PRINTS" id="PR00037">
    <property type="entry name" value="HTHLACR"/>
</dbReference>
<dbReference type="PROSITE" id="PS51000">
    <property type="entry name" value="HTH_DEOR_2"/>
    <property type="match status" value="1"/>
</dbReference>
<dbReference type="SMART" id="SM01134">
    <property type="entry name" value="DeoRC"/>
    <property type="match status" value="1"/>
</dbReference>
<dbReference type="InterPro" id="IPR036390">
    <property type="entry name" value="WH_DNA-bd_sf"/>
</dbReference>
<gene>
    <name evidence="5" type="ORF">EB235_29355</name>
</gene>
<dbReference type="PROSITE" id="PS00894">
    <property type="entry name" value="HTH_DEOR_1"/>
    <property type="match status" value="1"/>
</dbReference>
<organism evidence="5 6">
    <name type="scientific">Mesorhizobium loti R88b</name>
    <dbReference type="NCBI Taxonomy" id="935548"/>
    <lineage>
        <taxon>Bacteria</taxon>
        <taxon>Pseudomonadati</taxon>
        <taxon>Pseudomonadota</taxon>
        <taxon>Alphaproteobacteria</taxon>
        <taxon>Hyphomicrobiales</taxon>
        <taxon>Phyllobacteriaceae</taxon>
        <taxon>Mesorhizobium</taxon>
    </lineage>
</organism>
<dbReference type="Gene3D" id="1.10.10.10">
    <property type="entry name" value="Winged helix-like DNA-binding domain superfamily/Winged helix DNA-binding domain"/>
    <property type="match status" value="1"/>
</dbReference>
<dbReference type="PANTHER" id="PTHR30363:SF44">
    <property type="entry name" value="AGA OPERON TRANSCRIPTIONAL REPRESSOR-RELATED"/>
    <property type="match status" value="1"/>
</dbReference>
<accession>A0A6M7WU40</accession>
<dbReference type="SUPFAM" id="SSF100950">
    <property type="entry name" value="NagB/RpiA/CoA transferase-like"/>
    <property type="match status" value="1"/>
</dbReference>
<protein>
    <submittedName>
        <fullName evidence="5">DeoR/GlpR transcriptional regulator</fullName>
    </submittedName>
</protein>
<dbReference type="Gene3D" id="3.40.50.1360">
    <property type="match status" value="1"/>
</dbReference>
<evidence type="ECO:0000256" key="3">
    <source>
        <dbReference type="ARBA" id="ARBA00023163"/>
    </source>
</evidence>
<dbReference type="SUPFAM" id="SSF46785">
    <property type="entry name" value="Winged helix' DNA-binding domain"/>
    <property type="match status" value="1"/>
</dbReference>
<dbReference type="Proteomes" id="UP000503017">
    <property type="component" value="Chromosome"/>
</dbReference>
<reference evidence="5 6" key="1">
    <citation type="submission" date="2018-10" db="EMBL/GenBank/DDBJ databases">
        <authorList>
            <person name="Perry B.J."/>
            <person name="Sullivan J.T."/>
            <person name="Murphy R.J.T."/>
            <person name="Ramsay J.P."/>
            <person name="Ronson C.W."/>
        </authorList>
    </citation>
    <scope>NUCLEOTIDE SEQUENCE [LARGE SCALE GENOMIC DNA]</scope>
    <source>
        <strain evidence="5 6">R88b</strain>
    </source>
</reference>
<dbReference type="InterPro" id="IPR001034">
    <property type="entry name" value="DeoR_HTH"/>
</dbReference>
<evidence type="ECO:0000313" key="6">
    <source>
        <dbReference type="Proteomes" id="UP000503017"/>
    </source>
</evidence>
<dbReference type="GO" id="GO:0003677">
    <property type="term" value="F:DNA binding"/>
    <property type="evidence" value="ECO:0007669"/>
    <property type="project" value="UniProtKB-KW"/>
</dbReference>
<dbReference type="RefSeq" id="WP_027033955.1">
    <property type="nucleotide sequence ID" value="NZ_CP033367.1"/>
</dbReference>
<dbReference type="InterPro" id="IPR014036">
    <property type="entry name" value="DeoR-like_C"/>
</dbReference>
<dbReference type="SMART" id="SM00420">
    <property type="entry name" value="HTH_DEOR"/>
    <property type="match status" value="1"/>
</dbReference>
<dbReference type="Pfam" id="PF08220">
    <property type="entry name" value="HTH_DeoR"/>
    <property type="match status" value="1"/>
</dbReference>
<dbReference type="Pfam" id="PF00455">
    <property type="entry name" value="DeoRC"/>
    <property type="match status" value="1"/>
</dbReference>
<keyword evidence="2" id="KW-0238">DNA-binding</keyword>
<evidence type="ECO:0000259" key="4">
    <source>
        <dbReference type="PROSITE" id="PS51000"/>
    </source>
</evidence>
<name>A0A6M7WU40_RHILI</name>
<evidence type="ECO:0000313" key="5">
    <source>
        <dbReference type="EMBL" id="QKD05086.1"/>
    </source>
</evidence>
<proteinExistence type="predicted"/>